<dbReference type="Proteomes" id="UP000663814">
    <property type="component" value="Unassembled WGS sequence"/>
</dbReference>
<keyword evidence="2" id="KW-1185">Reference proteome</keyword>
<gene>
    <name evidence="1" type="ORF">I4W93_011220</name>
</gene>
<sequence length="99" mass="11091">MITTLIVAALIAVCLSGLWVLSKARSHNQLSLPPALNIEASFGEKVKALAAWRDEIDAMAPSYEKMQAKELWLKELDALLTNASPYQHQELNNIIQFKR</sequence>
<comment type="caution">
    <text evidence="1">The sequence shown here is derived from an EMBL/GenBank/DDBJ whole genome shotgun (WGS) entry which is preliminary data.</text>
</comment>
<evidence type="ECO:0000313" key="2">
    <source>
        <dbReference type="Proteomes" id="UP000663814"/>
    </source>
</evidence>
<evidence type="ECO:0000313" key="1">
    <source>
        <dbReference type="EMBL" id="MBZ9612164.1"/>
    </source>
</evidence>
<organism evidence="1 2">
    <name type="scientific">Rheinheimera maricola</name>
    <dbReference type="NCBI Taxonomy" id="2793282"/>
    <lineage>
        <taxon>Bacteria</taxon>
        <taxon>Pseudomonadati</taxon>
        <taxon>Pseudomonadota</taxon>
        <taxon>Gammaproteobacteria</taxon>
        <taxon>Chromatiales</taxon>
        <taxon>Chromatiaceae</taxon>
        <taxon>Rheinheimera</taxon>
    </lineage>
</organism>
<reference evidence="1 2" key="2">
    <citation type="submission" date="2021-08" db="EMBL/GenBank/DDBJ databases">
        <title>Rheinheimera aquimaris sp. nov., isolated from seawater of the East Sea in Korea.</title>
        <authorList>
            <person name="Kim K.H."/>
            <person name="Wenting R."/>
            <person name="Kim K.R."/>
            <person name="Jeon C.O."/>
        </authorList>
    </citation>
    <scope>NUCLEOTIDE SEQUENCE [LARGE SCALE GENOMIC DNA]</scope>
    <source>
        <strain evidence="1 2">MA-13</strain>
    </source>
</reference>
<protein>
    <submittedName>
        <fullName evidence="1">Uncharacterized protein</fullName>
    </submittedName>
</protein>
<proteinExistence type="predicted"/>
<dbReference type="RefSeq" id="WP_205310832.1">
    <property type="nucleotide sequence ID" value="NZ_JAERPS020000003.1"/>
</dbReference>
<reference evidence="1 2" key="1">
    <citation type="submission" date="2020-12" db="EMBL/GenBank/DDBJ databases">
        <authorList>
            <person name="Ruan W."/>
            <person name="Khan S.A."/>
            <person name="Jeon C.O."/>
        </authorList>
    </citation>
    <scope>NUCLEOTIDE SEQUENCE [LARGE SCALE GENOMIC DNA]</scope>
    <source>
        <strain evidence="1 2">MA-13</strain>
    </source>
</reference>
<accession>A0ABS7XAF3</accession>
<name>A0ABS7XAF3_9GAMM</name>
<dbReference type="EMBL" id="JAERPS020000003">
    <property type="protein sequence ID" value="MBZ9612164.1"/>
    <property type="molecule type" value="Genomic_DNA"/>
</dbReference>